<dbReference type="Pfam" id="PF05057">
    <property type="entry name" value="DUF676"/>
    <property type="match status" value="1"/>
</dbReference>
<dbReference type="PANTHER" id="PTHR12482:SF62">
    <property type="entry name" value="LIPASE ROG1-RELATED"/>
    <property type="match status" value="1"/>
</dbReference>
<dbReference type="InterPro" id="IPR029058">
    <property type="entry name" value="AB_hydrolase_fold"/>
</dbReference>
<protein>
    <submittedName>
        <fullName evidence="2">Lipase</fullName>
    </submittedName>
</protein>
<reference evidence="2 3" key="1">
    <citation type="submission" date="2024-03" db="EMBL/GenBank/DDBJ databases">
        <title>The Acrasis kona genome and developmental transcriptomes reveal deep origins of eukaryotic multicellular pathways.</title>
        <authorList>
            <person name="Sheikh S."/>
            <person name="Fu C.-J."/>
            <person name="Brown M.W."/>
            <person name="Baldauf S.L."/>
        </authorList>
    </citation>
    <scope>NUCLEOTIDE SEQUENCE [LARGE SCALE GENOMIC DNA]</scope>
    <source>
        <strain evidence="2 3">ATCC MYA-3509</strain>
    </source>
</reference>
<sequence>MTLLKHARVLTNNPKPGDPYHIFLCCVGLGAGPNDFDTIGSFLEKRFERENYIILKSKNHKYLKAHSGIDQQGQWFAEEVVELFNTHKEQINAIPCGAKHKLSVVGHSAGGLVSRYALGVLFDTNTVYAFAKTFQTQFAPRLELISYMSIASPHLGLRREKNQILKTFWAKNSFFFMRFYGHTGPQLRLTDNKDYKKSLLNRMSEPTSCYMQALRMFKYRTSVTIIHFDLNISFTSGSIRSYNPYPTPDWFGSPDYRIRGFSNFDRSYEGHFRRNINYESDADVVVGPPSGKENQIRAGQQLDDANLISTNGILSYGCDLQGTEFDRDSVSKKASYIEDPELEVLKNLQTVEWRRIDIEFRLPFGVSHALVHILPIGCTKHVKTGIMDAVRAGTRSVDAIVTTLELDHAM</sequence>
<dbReference type="Gene3D" id="3.40.50.1820">
    <property type="entry name" value="alpha/beta hydrolase"/>
    <property type="match status" value="1"/>
</dbReference>
<gene>
    <name evidence="2" type="ORF">AKO1_015332</name>
</gene>
<dbReference type="PANTHER" id="PTHR12482">
    <property type="entry name" value="LIPASE ROG1-RELATED-RELATED"/>
    <property type="match status" value="1"/>
</dbReference>
<feature type="domain" description="DUF676" evidence="1">
    <location>
        <begin position="18"/>
        <end position="224"/>
    </location>
</feature>
<dbReference type="InterPro" id="IPR044294">
    <property type="entry name" value="Lipase-like"/>
</dbReference>
<comment type="caution">
    <text evidence="2">The sequence shown here is derived from an EMBL/GenBank/DDBJ whole genome shotgun (WGS) entry which is preliminary data.</text>
</comment>
<dbReference type="InterPro" id="IPR007751">
    <property type="entry name" value="DUF676_lipase-like"/>
</dbReference>
<proteinExistence type="predicted"/>
<dbReference type="SUPFAM" id="SSF53474">
    <property type="entry name" value="alpha/beta-Hydrolases"/>
    <property type="match status" value="1"/>
</dbReference>
<evidence type="ECO:0000259" key="1">
    <source>
        <dbReference type="Pfam" id="PF05057"/>
    </source>
</evidence>
<evidence type="ECO:0000313" key="3">
    <source>
        <dbReference type="Proteomes" id="UP001431209"/>
    </source>
</evidence>
<dbReference type="EMBL" id="JAOPGA020001415">
    <property type="protein sequence ID" value="KAL0488196.1"/>
    <property type="molecule type" value="Genomic_DNA"/>
</dbReference>
<name>A0AAW2ZHH1_9EUKA</name>
<keyword evidence="3" id="KW-1185">Reference proteome</keyword>
<evidence type="ECO:0000313" key="2">
    <source>
        <dbReference type="EMBL" id="KAL0488196.1"/>
    </source>
</evidence>
<accession>A0AAW2ZHH1</accession>
<dbReference type="AlphaFoldDB" id="A0AAW2ZHH1"/>
<dbReference type="Proteomes" id="UP001431209">
    <property type="component" value="Unassembled WGS sequence"/>
</dbReference>
<organism evidence="2 3">
    <name type="scientific">Acrasis kona</name>
    <dbReference type="NCBI Taxonomy" id="1008807"/>
    <lineage>
        <taxon>Eukaryota</taxon>
        <taxon>Discoba</taxon>
        <taxon>Heterolobosea</taxon>
        <taxon>Tetramitia</taxon>
        <taxon>Eutetramitia</taxon>
        <taxon>Acrasidae</taxon>
        <taxon>Acrasis</taxon>
    </lineage>
</organism>